<evidence type="ECO:0000256" key="2">
    <source>
        <dbReference type="SAM" id="MobiDB-lite"/>
    </source>
</evidence>
<dbReference type="PANTHER" id="PTHR46843:SF1">
    <property type="entry name" value="BTB_POZ DOMAIN-CONTAINING PROTEIN 16"/>
    <property type="match status" value="1"/>
</dbReference>
<dbReference type="SUPFAM" id="SSF54695">
    <property type="entry name" value="POZ domain"/>
    <property type="match status" value="1"/>
</dbReference>
<dbReference type="Gene3D" id="1.25.40.420">
    <property type="match status" value="1"/>
</dbReference>
<dbReference type="OMA" id="RHTDLEF"/>
<dbReference type="InterPro" id="IPR056426">
    <property type="entry name" value="BTB_BTBDG"/>
</dbReference>
<accession>B3S8V0</accession>
<dbReference type="KEGG" id="tad:TRIADDRAFT_60752"/>
<dbReference type="Pfam" id="PF23998">
    <property type="entry name" value="BTB_BTBDG"/>
    <property type="match status" value="1"/>
</dbReference>
<gene>
    <name evidence="4" type="ORF">TRIADDRAFT_60752</name>
</gene>
<dbReference type="Gene3D" id="3.30.710.10">
    <property type="entry name" value="Potassium Channel Kv1.1, Chain A"/>
    <property type="match status" value="1"/>
</dbReference>
<dbReference type="GeneID" id="6757989"/>
<reference evidence="4 5" key="1">
    <citation type="journal article" date="2008" name="Nature">
        <title>The Trichoplax genome and the nature of placozoans.</title>
        <authorList>
            <person name="Srivastava M."/>
            <person name="Begovic E."/>
            <person name="Chapman J."/>
            <person name="Putnam N.H."/>
            <person name="Hellsten U."/>
            <person name="Kawashima T."/>
            <person name="Kuo A."/>
            <person name="Mitros T."/>
            <person name="Salamov A."/>
            <person name="Carpenter M.L."/>
            <person name="Signorovitch A.Y."/>
            <person name="Moreno M.A."/>
            <person name="Kamm K."/>
            <person name="Grimwood J."/>
            <person name="Schmutz J."/>
            <person name="Shapiro H."/>
            <person name="Grigoriev I.V."/>
            <person name="Buss L.W."/>
            <person name="Schierwater B."/>
            <person name="Dellaporta S.L."/>
            <person name="Rokhsar D.S."/>
        </authorList>
    </citation>
    <scope>NUCLEOTIDE SEQUENCE [LARGE SCALE GENOMIC DNA]</scope>
    <source>
        <strain evidence="4 5">Grell-BS-1999</strain>
    </source>
</reference>
<keyword evidence="5" id="KW-1185">Reference proteome</keyword>
<dbReference type="InParanoid" id="B3S8V0"/>
<dbReference type="InterPro" id="IPR048859">
    <property type="entry name" value="BTBD16_C"/>
</dbReference>
<dbReference type="EMBL" id="DS985257">
    <property type="protein sequence ID" value="EDV20836.1"/>
    <property type="molecule type" value="Genomic_DNA"/>
</dbReference>
<proteinExistence type="predicted"/>
<dbReference type="SMART" id="SM00225">
    <property type="entry name" value="BTB"/>
    <property type="match status" value="1"/>
</dbReference>
<dbReference type="AlphaFoldDB" id="B3S8V0"/>
<dbReference type="HOGENOM" id="CLU_025904_0_0_1"/>
<evidence type="ECO:0000313" key="5">
    <source>
        <dbReference type="Proteomes" id="UP000009022"/>
    </source>
</evidence>
<evidence type="ECO:0000259" key="3">
    <source>
        <dbReference type="SMART" id="SM00225"/>
    </source>
</evidence>
<organism evidence="4 5">
    <name type="scientific">Trichoplax adhaerens</name>
    <name type="common">Trichoplax reptans</name>
    <dbReference type="NCBI Taxonomy" id="10228"/>
    <lineage>
        <taxon>Eukaryota</taxon>
        <taxon>Metazoa</taxon>
        <taxon>Placozoa</taxon>
        <taxon>Uniplacotomia</taxon>
        <taxon>Trichoplacea</taxon>
        <taxon>Trichoplacidae</taxon>
        <taxon>Trichoplax</taxon>
    </lineage>
</organism>
<dbReference type="Pfam" id="PF21059">
    <property type="entry name" value="BTBD16_C"/>
    <property type="match status" value="1"/>
</dbReference>
<dbReference type="InterPro" id="IPR042833">
    <property type="entry name" value="BTBD16"/>
</dbReference>
<dbReference type="InterPro" id="IPR000210">
    <property type="entry name" value="BTB/POZ_dom"/>
</dbReference>
<dbReference type="PhylomeDB" id="B3S8V0"/>
<dbReference type="CTD" id="6757989"/>
<dbReference type="CDD" id="cd18492">
    <property type="entry name" value="BACK_BTBD16"/>
    <property type="match status" value="1"/>
</dbReference>
<evidence type="ECO:0000256" key="1">
    <source>
        <dbReference type="ARBA" id="ARBA00016271"/>
    </source>
</evidence>
<dbReference type="InterPro" id="IPR011333">
    <property type="entry name" value="SKP1/BTB/POZ_sf"/>
</dbReference>
<name>B3S8V0_TRIAD</name>
<feature type="region of interest" description="Disordered" evidence="2">
    <location>
        <begin position="1"/>
        <end position="51"/>
    </location>
</feature>
<sequence length="680" mass="78071">MEALISSPTFPLPGLSKNNISKSPPLKIEGEKMNGLNSSSNEEKKSPRAHLLKPVRVRPRTQVGTTNRWRFPESSGGDLLGTSQAVKSVPAIDDTPFIPIINYQTYSEFEQQNIPVDHEEVKPLPGIDGKFASGEETRIIKPTKSTYFIPKEKKTKLSPEAFHYHSRSTTSPYEPDVILSCLGTLWELHKPFLQRSNKLTALLEKAGDRSAATYTNRIDHNHDRQITSKYRAGLISGSEMNISSELPDHKRQQHDTVTKADDQLIKIKLSANDPNIDKEAFAIAICNLYRDDMIVDETHVIGVLAAAHQLQFSKLENKCAQVMLKSIELSNVAQYHQMATKCKQSTVAVACERWLEINLMPLMSKRINLRQLSLDLLHKIIQSPRFFTYNEYDVFKLVCVWIYLRENSSEMLMPTYATVVQYFESIPKNICFLLGAEGKKYTSIFQIIRYNGIIDVRHLDEIEKMNIFPQSHFYSLLHQHYHSLQNGGDMLLDPRIELNGIRIGFILQEEPKFHSELIALHGFYFEAKAIRQSHPNSYSFYMQRIRPTDNVLSYKECERQAFSVRPERKTMYIVRVQSTQGGNYKVHKTDMLTHNFSMTTHGRKSQSYKPETNKFVITHFSYPAIILVTILRENFGAIRNNLRRIYEDKQLAGWKIGLYDIKSINNQTRGAKIGKSKFDS</sequence>
<protein>
    <recommendedName>
        <fullName evidence="1">BTB/POZ domain-containing protein 16</fullName>
    </recommendedName>
</protein>
<dbReference type="RefSeq" id="XP_002116777.1">
    <property type="nucleotide sequence ID" value="XM_002116741.1"/>
</dbReference>
<feature type="domain" description="BTB" evidence="3">
    <location>
        <begin position="175"/>
        <end position="327"/>
    </location>
</feature>
<dbReference type="PANTHER" id="PTHR46843">
    <property type="entry name" value="BTB/POZ DOMAIN-CONTAINING PROTEIN 16"/>
    <property type="match status" value="1"/>
</dbReference>
<dbReference type="Proteomes" id="UP000009022">
    <property type="component" value="Unassembled WGS sequence"/>
</dbReference>
<dbReference type="OrthoDB" id="6359943at2759"/>
<evidence type="ECO:0000313" key="4">
    <source>
        <dbReference type="EMBL" id="EDV20836.1"/>
    </source>
</evidence>
<dbReference type="eggNOG" id="KOG4682">
    <property type="taxonomic scope" value="Eukaryota"/>
</dbReference>
<dbReference type="FunCoup" id="B3S8V0">
    <property type="interactions" value="9"/>
</dbReference>